<name>Q4CAR7_CROWT</name>
<dbReference type="Proteomes" id="UP000003922">
    <property type="component" value="Unassembled WGS sequence"/>
</dbReference>
<comment type="caution">
    <text evidence="11">The sequence shown here is derived from an EMBL/GenBank/DDBJ whole genome shotgun (WGS) entry which is preliminary data.</text>
</comment>
<feature type="domain" description="Response regulatory" evidence="10">
    <location>
        <begin position="8"/>
        <end position="125"/>
    </location>
</feature>
<reference evidence="11" key="3">
    <citation type="submission" date="2016-12" db="EMBL/GenBank/DDBJ databases">
        <title>Annotation of the draft genome assembly of Crocosphaera watsonii WH 8501.</title>
        <authorList>
            <consortium name="US DOE Joint Genome Institute (JGI-ORNL)"/>
            <person name="Larimer F."/>
            <person name="Land M."/>
        </authorList>
    </citation>
    <scope>NUCLEOTIDE SEQUENCE</scope>
    <source>
        <strain evidence="11">WH 8501</strain>
    </source>
</reference>
<dbReference type="PROSITE" id="PS50109">
    <property type="entry name" value="HIS_KIN"/>
    <property type="match status" value="1"/>
</dbReference>
<dbReference type="CDD" id="cd00082">
    <property type="entry name" value="HisKA"/>
    <property type="match status" value="1"/>
</dbReference>
<evidence type="ECO:0000313" key="12">
    <source>
        <dbReference type="Proteomes" id="UP000003922"/>
    </source>
</evidence>
<dbReference type="SMART" id="SM00388">
    <property type="entry name" value="HisKA"/>
    <property type="match status" value="1"/>
</dbReference>
<evidence type="ECO:0000256" key="7">
    <source>
        <dbReference type="PROSITE-ProRule" id="PRU00169"/>
    </source>
</evidence>
<dbReference type="Gene3D" id="3.40.50.2300">
    <property type="match status" value="1"/>
</dbReference>
<sequence>MGLTSVIKVLLIEDNIAEARLLREVLKGATRQEFDLCHEKRLENALNALESQAFDVILLDLTLPDSQGLDSLLPIISKNSYLPIVVLTNMNDEELALEAVRKGAQDYLVKRHITLDILVRSICYAIERKQMEEELREANQTLEKRVEERTTQLLKAQELNQLKSEFVSMLSHDFRNPLNTILLSTGLLEDSYEQLTREQQLSYFQMIRNAVHDMNQLLSEVLLLGKADSGKLKTNFIELDIQLFCKQIIHSLHLSFEDKNQIILNFDGDFPSELELWDEKLLWHILHNLLNNALKYSPQGGKIFLNIIAEEKTVTFSIKDQGIGISQESQQHLFETFYRADNVGNISGTGLGLSIVRKCVEAYNGNIFVESELDNGTTFRVILPRQQQLMGKMGESVEQIKSSVGYHEQTKRFSS</sequence>
<dbReference type="SMART" id="SM00448">
    <property type="entry name" value="REC"/>
    <property type="match status" value="1"/>
</dbReference>
<evidence type="ECO:0000256" key="4">
    <source>
        <dbReference type="ARBA" id="ARBA00022679"/>
    </source>
</evidence>
<dbReference type="PROSITE" id="PS50110">
    <property type="entry name" value="RESPONSE_REGULATORY"/>
    <property type="match status" value="1"/>
</dbReference>
<evidence type="ECO:0000256" key="5">
    <source>
        <dbReference type="ARBA" id="ARBA00022777"/>
    </source>
</evidence>
<dbReference type="OrthoDB" id="9813151at2"/>
<feature type="modified residue" description="4-aspartylphosphate" evidence="7">
    <location>
        <position position="60"/>
    </location>
</feature>
<keyword evidence="8" id="KW-0175">Coiled coil</keyword>
<keyword evidence="4" id="KW-0808">Transferase</keyword>
<reference evidence="11" key="1">
    <citation type="submission" date="2004-02" db="EMBL/GenBank/DDBJ databases">
        <authorList>
            <consortium name="DOE Joint Genome Institute"/>
        </authorList>
    </citation>
    <scope>NUCLEOTIDE SEQUENCE [LARGE SCALE GENOMIC DNA]</scope>
    <source>
        <strain evidence="11">WH 8501</strain>
    </source>
</reference>
<dbReference type="Gene3D" id="1.10.287.130">
    <property type="match status" value="1"/>
</dbReference>
<evidence type="ECO:0000259" key="10">
    <source>
        <dbReference type="PROSITE" id="PS50110"/>
    </source>
</evidence>
<keyword evidence="12" id="KW-1185">Reference proteome</keyword>
<dbReference type="SUPFAM" id="SSF55874">
    <property type="entry name" value="ATPase domain of HSP90 chaperone/DNA topoisomerase II/histidine kinase"/>
    <property type="match status" value="1"/>
</dbReference>
<dbReference type="Pfam" id="PF00072">
    <property type="entry name" value="Response_reg"/>
    <property type="match status" value="1"/>
</dbReference>
<evidence type="ECO:0000256" key="3">
    <source>
        <dbReference type="ARBA" id="ARBA00022553"/>
    </source>
</evidence>
<dbReference type="GO" id="GO:0005524">
    <property type="term" value="F:ATP binding"/>
    <property type="evidence" value="ECO:0007669"/>
    <property type="project" value="UniProtKB-KW"/>
</dbReference>
<dbReference type="InterPro" id="IPR005467">
    <property type="entry name" value="His_kinase_dom"/>
</dbReference>
<organism evidence="11 12">
    <name type="scientific">Crocosphaera watsonii WH 8501</name>
    <dbReference type="NCBI Taxonomy" id="165597"/>
    <lineage>
        <taxon>Bacteria</taxon>
        <taxon>Bacillati</taxon>
        <taxon>Cyanobacteriota</taxon>
        <taxon>Cyanophyceae</taxon>
        <taxon>Oscillatoriophycideae</taxon>
        <taxon>Chroococcales</taxon>
        <taxon>Aphanothecaceae</taxon>
        <taxon>Crocosphaera</taxon>
    </lineage>
</organism>
<dbReference type="Pfam" id="PF02518">
    <property type="entry name" value="HATPase_c"/>
    <property type="match status" value="1"/>
</dbReference>
<dbReference type="GO" id="GO:0000155">
    <property type="term" value="F:phosphorelay sensor kinase activity"/>
    <property type="evidence" value="ECO:0007669"/>
    <property type="project" value="InterPro"/>
</dbReference>
<dbReference type="InterPro" id="IPR036097">
    <property type="entry name" value="HisK_dim/P_sf"/>
</dbReference>
<dbReference type="Pfam" id="PF00512">
    <property type="entry name" value="HisKA"/>
    <property type="match status" value="1"/>
</dbReference>
<keyword evidence="3 7" id="KW-0597">Phosphoprotein</keyword>
<dbReference type="PANTHER" id="PTHR43711">
    <property type="entry name" value="TWO-COMPONENT HISTIDINE KINASE"/>
    <property type="match status" value="1"/>
</dbReference>
<dbReference type="InterPro" id="IPR011006">
    <property type="entry name" value="CheY-like_superfamily"/>
</dbReference>
<evidence type="ECO:0000256" key="8">
    <source>
        <dbReference type="SAM" id="Coils"/>
    </source>
</evidence>
<dbReference type="InterPro" id="IPR003594">
    <property type="entry name" value="HATPase_dom"/>
</dbReference>
<dbReference type="KEGG" id="cwa:CwatDRAFT_6679"/>
<dbReference type="SUPFAM" id="SSF47384">
    <property type="entry name" value="Homodimeric domain of signal transducing histidine kinase"/>
    <property type="match status" value="1"/>
</dbReference>
<evidence type="ECO:0000259" key="9">
    <source>
        <dbReference type="PROSITE" id="PS50109"/>
    </source>
</evidence>
<gene>
    <name evidence="11" type="ORF">CwatDRAFT_6679</name>
</gene>
<dbReference type="FunFam" id="3.30.565.10:FF:000006">
    <property type="entry name" value="Sensor histidine kinase WalK"/>
    <property type="match status" value="1"/>
</dbReference>
<dbReference type="SUPFAM" id="SSF52172">
    <property type="entry name" value="CheY-like"/>
    <property type="match status" value="1"/>
</dbReference>
<dbReference type="EC" id="2.7.13.3" evidence="2"/>
<dbReference type="RefSeq" id="WP_007303186.1">
    <property type="nucleotide sequence ID" value="NZ_AADV02000001.1"/>
</dbReference>
<feature type="coiled-coil region" evidence="8">
    <location>
        <begin position="128"/>
        <end position="159"/>
    </location>
</feature>
<dbReference type="EMBL" id="AADV02000001">
    <property type="protein sequence ID" value="EAM52869.1"/>
    <property type="molecule type" value="Genomic_DNA"/>
</dbReference>
<proteinExistence type="predicted"/>
<dbReference type="Gene3D" id="3.30.565.10">
    <property type="entry name" value="Histidine kinase-like ATPase, C-terminal domain"/>
    <property type="match status" value="1"/>
</dbReference>
<evidence type="ECO:0000256" key="6">
    <source>
        <dbReference type="ARBA" id="ARBA00023012"/>
    </source>
</evidence>
<dbReference type="AlphaFoldDB" id="Q4CAR7"/>
<dbReference type="InterPro" id="IPR001789">
    <property type="entry name" value="Sig_transdc_resp-reg_receiver"/>
</dbReference>
<evidence type="ECO:0000256" key="2">
    <source>
        <dbReference type="ARBA" id="ARBA00012438"/>
    </source>
</evidence>
<dbReference type="InterPro" id="IPR003661">
    <property type="entry name" value="HisK_dim/P_dom"/>
</dbReference>
<dbReference type="InterPro" id="IPR036890">
    <property type="entry name" value="HATPase_C_sf"/>
</dbReference>
<keyword evidence="6" id="KW-0902">Two-component regulatory system</keyword>
<evidence type="ECO:0000313" key="11">
    <source>
        <dbReference type="EMBL" id="EAM52869.1"/>
    </source>
</evidence>
<keyword evidence="5 11" id="KW-0418">Kinase</keyword>
<dbReference type="PANTHER" id="PTHR43711:SF26">
    <property type="entry name" value="SENSOR HISTIDINE KINASE RCSC"/>
    <property type="match status" value="1"/>
</dbReference>
<dbReference type="SMART" id="SM00387">
    <property type="entry name" value="HATPase_c"/>
    <property type="match status" value="1"/>
</dbReference>
<dbReference type="InterPro" id="IPR050736">
    <property type="entry name" value="Sensor_HK_Regulatory"/>
</dbReference>
<dbReference type="CDD" id="cd00075">
    <property type="entry name" value="HATPase"/>
    <property type="match status" value="1"/>
</dbReference>
<feature type="domain" description="Histidine kinase" evidence="9">
    <location>
        <begin position="169"/>
        <end position="387"/>
    </location>
</feature>
<protein>
    <recommendedName>
        <fullName evidence="2">histidine kinase</fullName>
        <ecNumber evidence="2">2.7.13.3</ecNumber>
    </recommendedName>
</protein>
<dbReference type="PRINTS" id="PR00344">
    <property type="entry name" value="BCTRLSENSOR"/>
</dbReference>
<evidence type="ECO:0000256" key="1">
    <source>
        <dbReference type="ARBA" id="ARBA00000085"/>
    </source>
</evidence>
<dbReference type="InterPro" id="IPR004358">
    <property type="entry name" value="Sig_transdc_His_kin-like_C"/>
</dbReference>
<reference evidence="11" key="2">
    <citation type="submission" date="2005-06" db="EMBL/GenBank/DDBJ databases">
        <title>Sequencing of the draft genome and assembly of Crocosphaera watsonii WH 8501.</title>
        <authorList>
            <consortium name="US DOE Joint Genome Institute (JGI-PGF)"/>
            <person name="Copeland A."/>
            <person name="Lucas S."/>
            <person name="Lapidus A."/>
            <person name="Barry K."/>
            <person name="Detter C."/>
            <person name="Glavina T."/>
            <person name="Hammon N."/>
            <person name="Israni S."/>
            <person name="Pitluck S."/>
            <person name="Richardson P."/>
        </authorList>
    </citation>
    <scope>NUCLEOTIDE SEQUENCE [LARGE SCALE GENOMIC DNA]</scope>
    <source>
        <strain evidence="11">WH 8501</strain>
    </source>
</reference>
<accession>Q4CAR7</accession>
<comment type="catalytic activity">
    <reaction evidence="1">
        <text>ATP + protein L-histidine = ADP + protein N-phospho-L-histidine.</text>
        <dbReference type="EC" id="2.7.13.3"/>
    </reaction>
</comment>